<evidence type="ECO:0000256" key="13">
    <source>
        <dbReference type="ARBA" id="ARBA00023160"/>
    </source>
</evidence>
<dbReference type="InterPro" id="IPR002110">
    <property type="entry name" value="Ankyrin_rpt"/>
</dbReference>
<reference evidence="16 17" key="1">
    <citation type="submission" date="2013-02" db="EMBL/GenBank/DDBJ databases">
        <title>The Genome Sequence of Plasmodium falciparum NF54.</title>
        <authorList>
            <consortium name="The Broad Institute Genome Sequencing Platform"/>
            <consortium name="The Broad Institute Genome Sequencing Center for Infectious Disease"/>
            <person name="Neafsey D."/>
            <person name="Cheeseman I."/>
            <person name="Volkman S."/>
            <person name="Adams J."/>
            <person name="Walker B."/>
            <person name="Young S.K."/>
            <person name="Zeng Q."/>
            <person name="Gargeya S."/>
            <person name="Fitzgerald M."/>
            <person name="Haas B."/>
            <person name="Abouelleil A."/>
            <person name="Alvarado L."/>
            <person name="Arachchi H.M."/>
            <person name="Berlin A.M."/>
            <person name="Chapman S.B."/>
            <person name="Dewar J."/>
            <person name="Goldberg J."/>
            <person name="Griggs A."/>
            <person name="Gujja S."/>
            <person name="Hansen M."/>
            <person name="Howarth C."/>
            <person name="Imamovic A."/>
            <person name="Larimer J."/>
            <person name="McCowan C."/>
            <person name="Murphy C."/>
            <person name="Neiman D."/>
            <person name="Pearson M."/>
            <person name="Priest M."/>
            <person name="Roberts A."/>
            <person name="Saif S."/>
            <person name="Shea T."/>
            <person name="Sisk P."/>
            <person name="Sykes S."/>
            <person name="Wortman J."/>
            <person name="Nusbaum C."/>
            <person name="Birren B."/>
        </authorList>
    </citation>
    <scope>NUCLEOTIDE SEQUENCE [LARGE SCALE GENOMIC DNA]</scope>
    <source>
        <strain evidence="16 17">NF54</strain>
    </source>
</reference>
<evidence type="ECO:0000256" key="3">
    <source>
        <dbReference type="ARBA" id="ARBA00007811"/>
    </source>
</evidence>
<keyword evidence="17" id="KW-1185">Reference proteome</keyword>
<dbReference type="Pfam" id="PF04387">
    <property type="entry name" value="PTPLA"/>
    <property type="match status" value="1"/>
</dbReference>
<evidence type="ECO:0000313" key="16">
    <source>
        <dbReference type="EMBL" id="EWC87194.1"/>
    </source>
</evidence>
<dbReference type="UniPathway" id="UPA00094"/>
<evidence type="ECO:0000256" key="1">
    <source>
        <dbReference type="ARBA" id="ARBA00004141"/>
    </source>
</evidence>
<dbReference type="Pfam" id="PF12796">
    <property type="entry name" value="Ank_2"/>
    <property type="match status" value="1"/>
</dbReference>
<evidence type="ECO:0000256" key="9">
    <source>
        <dbReference type="ARBA" id="ARBA00022989"/>
    </source>
</evidence>
<evidence type="ECO:0000256" key="6">
    <source>
        <dbReference type="ARBA" id="ARBA00022692"/>
    </source>
</evidence>
<dbReference type="EMBL" id="KE123852">
    <property type="protein sequence ID" value="EWC87194.1"/>
    <property type="molecule type" value="Genomic_DNA"/>
</dbReference>
<evidence type="ECO:0000256" key="8">
    <source>
        <dbReference type="ARBA" id="ARBA00022832"/>
    </source>
</evidence>
<dbReference type="EC" id="4.2.1.134" evidence="4"/>
<keyword evidence="9 15" id="KW-1133">Transmembrane helix</keyword>
<dbReference type="OMA" id="FNKFICP"/>
<gene>
    <name evidence="16" type="ORF">PFNF54_03970</name>
</gene>
<dbReference type="GO" id="GO:0102158">
    <property type="term" value="F:very-long-chain (3R)-3-hydroxyacyl-CoA dehydratase activity"/>
    <property type="evidence" value="ECO:0007669"/>
    <property type="project" value="UniProtKB-EC"/>
</dbReference>
<evidence type="ECO:0000256" key="7">
    <source>
        <dbReference type="ARBA" id="ARBA00022737"/>
    </source>
</evidence>
<dbReference type="PANTHER" id="PTHR24198:SF165">
    <property type="entry name" value="ANKYRIN REPEAT-CONTAINING PROTEIN-RELATED"/>
    <property type="match status" value="1"/>
</dbReference>
<dbReference type="InterPro" id="IPR007482">
    <property type="entry name" value="Tyr_Pase-like_PTPLA"/>
</dbReference>
<dbReference type="SMART" id="SM00248">
    <property type="entry name" value="ANK"/>
    <property type="match status" value="3"/>
</dbReference>
<accession>W7K1J3</accession>
<evidence type="ECO:0000256" key="2">
    <source>
        <dbReference type="ARBA" id="ARBA00005194"/>
    </source>
</evidence>
<protein>
    <recommendedName>
        <fullName evidence="4">very-long-chain (3R)-3-hydroxyacyl-CoA dehydratase</fullName>
        <ecNumber evidence="4">4.2.1.134</ecNumber>
    </recommendedName>
</protein>
<keyword evidence="8" id="KW-0276">Fatty acid metabolism</keyword>
<dbReference type="GO" id="GO:0016020">
    <property type="term" value="C:membrane"/>
    <property type="evidence" value="ECO:0007669"/>
    <property type="project" value="UniProtKB-SubCell"/>
</dbReference>
<dbReference type="Gene3D" id="1.25.40.20">
    <property type="entry name" value="Ankyrin repeat-containing domain"/>
    <property type="match status" value="1"/>
</dbReference>
<dbReference type="PANTHER" id="PTHR24198">
    <property type="entry name" value="ANKYRIN REPEAT AND PROTEIN KINASE DOMAIN-CONTAINING PROTEIN"/>
    <property type="match status" value="1"/>
</dbReference>
<sequence length="378" mass="44058">MAELLTIKNLFICSHEKSVEELIKVMDGLINKVEENNENDGDKNILCKENMNEKKKYDMIKDYMDANKNNVLHFAVYGNNFNNVKFIVENTNLINTFNNDGQNGLIISILNKNNDISKFLLDNHINYNQVDKYNSSALLYSVITQNYDIFNLLIEKNDIDININSYEKGNLISICIFERNIKLLKKLFNKNICPELKEKNVYPHPLIFILYSNDNHLLYLYLTYSLYYYSKSKELFDINKTNFDYTTDDILINLQNKQSINSILKSQNMDIINFHSLLNIKDENNSSLLDICTQMQNEEGKNILSYYIPLILYPIGITSEIVCTLASLNNIYATPFLRTYPYSMPNNINFQIDIYYFCIVVLILYIPGSILLYATAVR</sequence>
<keyword evidence="10" id="KW-0040">ANK repeat</keyword>
<feature type="transmembrane region" description="Helical" evidence="15">
    <location>
        <begin position="354"/>
        <end position="374"/>
    </location>
</feature>
<keyword evidence="12 15" id="KW-0472">Membrane</keyword>
<evidence type="ECO:0000256" key="5">
    <source>
        <dbReference type="ARBA" id="ARBA00022516"/>
    </source>
</evidence>
<comment type="subcellular location">
    <subcellularLocation>
        <location evidence="1">Membrane</location>
        <topology evidence="1">Multi-pass membrane protein</topology>
    </subcellularLocation>
</comment>
<evidence type="ECO:0000313" key="17">
    <source>
        <dbReference type="Proteomes" id="UP000030673"/>
    </source>
</evidence>
<evidence type="ECO:0000256" key="15">
    <source>
        <dbReference type="SAM" id="Phobius"/>
    </source>
</evidence>
<name>W7K1J3_PLAFO</name>
<comment type="similarity">
    <text evidence="3">Belongs to the very long-chain fatty acids dehydratase HACD family.</text>
</comment>
<evidence type="ECO:0000256" key="10">
    <source>
        <dbReference type="ARBA" id="ARBA00023043"/>
    </source>
</evidence>
<evidence type="ECO:0000256" key="4">
    <source>
        <dbReference type="ARBA" id="ARBA00013122"/>
    </source>
</evidence>
<dbReference type="InterPro" id="IPR036770">
    <property type="entry name" value="Ankyrin_rpt-contain_sf"/>
</dbReference>
<dbReference type="GO" id="GO:0006633">
    <property type="term" value="P:fatty acid biosynthetic process"/>
    <property type="evidence" value="ECO:0007669"/>
    <property type="project" value="UniProtKB-UniPathway"/>
</dbReference>
<keyword evidence="14" id="KW-0456">Lyase</keyword>
<evidence type="ECO:0000256" key="11">
    <source>
        <dbReference type="ARBA" id="ARBA00023098"/>
    </source>
</evidence>
<keyword evidence="7" id="KW-0677">Repeat</keyword>
<dbReference type="AlphaFoldDB" id="W7K1J3"/>
<comment type="pathway">
    <text evidence="2">Lipid metabolism; fatty acid biosynthesis.</text>
</comment>
<evidence type="ECO:0000256" key="12">
    <source>
        <dbReference type="ARBA" id="ARBA00023136"/>
    </source>
</evidence>
<keyword evidence="5" id="KW-0444">Lipid biosynthesis</keyword>
<keyword evidence="13" id="KW-0275">Fatty acid biosynthesis</keyword>
<proteinExistence type="inferred from homology"/>
<evidence type="ECO:0000256" key="14">
    <source>
        <dbReference type="ARBA" id="ARBA00023239"/>
    </source>
</evidence>
<keyword evidence="11" id="KW-0443">Lipid metabolism</keyword>
<organism evidence="16 17">
    <name type="scientific">Plasmodium falciparum (isolate NF54)</name>
    <dbReference type="NCBI Taxonomy" id="5843"/>
    <lineage>
        <taxon>Eukaryota</taxon>
        <taxon>Sar</taxon>
        <taxon>Alveolata</taxon>
        <taxon>Apicomplexa</taxon>
        <taxon>Aconoidasida</taxon>
        <taxon>Haemosporida</taxon>
        <taxon>Plasmodiidae</taxon>
        <taxon>Plasmodium</taxon>
        <taxon>Plasmodium (Laverania)</taxon>
    </lineage>
</organism>
<keyword evidence="6 15" id="KW-0812">Transmembrane</keyword>
<dbReference type="SUPFAM" id="SSF48403">
    <property type="entry name" value="Ankyrin repeat"/>
    <property type="match status" value="1"/>
</dbReference>
<dbReference type="Proteomes" id="UP000030673">
    <property type="component" value="Unassembled WGS sequence"/>
</dbReference>